<gene>
    <name evidence="2" type="ORF">HID58_056154</name>
</gene>
<organism evidence="2 3">
    <name type="scientific">Brassica napus</name>
    <name type="common">Rape</name>
    <dbReference type="NCBI Taxonomy" id="3708"/>
    <lineage>
        <taxon>Eukaryota</taxon>
        <taxon>Viridiplantae</taxon>
        <taxon>Streptophyta</taxon>
        <taxon>Embryophyta</taxon>
        <taxon>Tracheophyta</taxon>
        <taxon>Spermatophyta</taxon>
        <taxon>Magnoliopsida</taxon>
        <taxon>eudicotyledons</taxon>
        <taxon>Gunneridae</taxon>
        <taxon>Pentapetalae</taxon>
        <taxon>rosids</taxon>
        <taxon>malvids</taxon>
        <taxon>Brassicales</taxon>
        <taxon>Brassicaceae</taxon>
        <taxon>Brassiceae</taxon>
        <taxon>Brassica</taxon>
    </lineage>
</organism>
<protein>
    <submittedName>
        <fullName evidence="2">Uncharacterized protein</fullName>
    </submittedName>
</protein>
<keyword evidence="3" id="KW-1185">Reference proteome</keyword>
<name>A0ABQ8ANX4_BRANA</name>
<evidence type="ECO:0000256" key="1">
    <source>
        <dbReference type="SAM" id="MobiDB-lite"/>
    </source>
</evidence>
<evidence type="ECO:0000313" key="3">
    <source>
        <dbReference type="Proteomes" id="UP000824890"/>
    </source>
</evidence>
<sequence>MLLLDSNANLMPGTVAASRVPTFGPHLTSGSMYSTTGFDVARCNPNFRLSDCSLFIRFSDVTSLNVLTEPTSPLAEECSCLESKRDACSSKHQLSTPGRNPNRLTISSLAALTPHHLISSSSLVIIITLQGKPETRSQSSHLISSRSQSDQQAYHFPDPSELDDPLQARPAKLVKDMTAPCPATTLYNLRYLISFVLSYILMEDTETTSGNPQSVTCLVNITGLRLSIVTMENVVDDNDDIWKAGEIEVISNVTWLEEYQPPDNFVIWKVPYRVNVSAYNFTANHQTFTITRILNGSDRAPLPDFVDTVDNVNKREDIPVDRTVLAKVETGVGSQQAAPDAVSGPDGGEPQRPSARAASKMVQRRV</sequence>
<proteinExistence type="predicted"/>
<feature type="compositionally biased region" description="Low complexity" evidence="1">
    <location>
        <begin position="137"/>
        <end position="151"/>
    </location>
</feature>
<dbReference type="EMBL" id="JAGKQM010000013">
    <property type="protein sequence ID" value="KAH0893725.1"/>
    <property type="molecule type" value="Genomic_DNA"/>
</dbReference>
<dbReference type="Proteomes" id="UP000824890">
    <property type="component" value="Unassembled WGS sequence"/>
</dbReference>
<feature type="region of interest" description="Disordered" evidence="1">
    <location>
        <begin position="329"/>
        <end position="366"/>
    </location>
</feature>
<feature type="region of interest" description="Disordered" evidence="1">
    <location>
        <begin position="137"/>
        <end position="162"/>
    </location>
</feature>
<reference evidence="2 3" key="1">
    <citation type="submission" date="2021-05" db="EMBL/GenBank/DDBJ databases">
        <title>Genome Assembly of Synthetic Allotetraploid Brassica napus Reveals Homoeologous Exchanges between Subgenomes.</title>
        <authorList>
            <person name="Davis J.T."/>
        </authorList>
    </citation>
    <scope>NUCLEOTIDE SEQUENCE [LARGE SCALE GENOMIC DNA]</scope>
    <source>
        <strain evidence="3">cv. Da-Ae</strain>
        <tissue evidence="2">Seedling</tissue>
    </source>
</reference>
<evidence type="ECO:0000313" key="2">
    <source>
        <dbReference type="EMBL" id="KAH0893725.1"/>
    </source>
</evidence>
<accession>A0ABQ8ANX4</accession>
<comment type="caution">
    <text evidence="2">The sequence shown here is derived from an EMBL/GenBank/DDBJ whole genome shotgun (WGS) entry which is preliminary data.</text>
</comment>